<proteinExistence type="predicted"/>
<evidence type="ECO:0000313" key="1">
    <source>
        <dbReference type="EMBL" id="QIA62273.1"/>
    </source>
</evidence>
<dbReference type="EMBL" id="CP047475">
    <property type="protein sequence ID" value="QIA62273.1"/>
    <property type="molecule type" value="Genomic_DNA"/>
</dbReference>
<protein>
    <submittedName>
        <fullName evidence="1">Uncharacterized protein</fullName>
    </submittedName>
</protein>
<dbReference type="AlphaFoldDB" id="A0A7Z2T117"/>
<keyword evidence="2" id="KW-1185">Reference proteome</keyword>
<name>A0A7Z2T117_9VIBR</name>
<reference evidence="1 2" key="1">
    <citation type="submission" date="2020-01" db="EMBL/GenBank/DDBJ databases">
        <title>Whole genome and functional gene identification of agarase of Vibrio HN897.</title>
        <authorList>
            <person name="Liu Y."/>
            <person name="Zhao Z."/>
        </authorList>
    </citation>
    <scope>NUCLEOTIDE SEQUENCE [LARGE SCALE GENOMIC DNA]</scope>
    <source>
        <strain evidence="1 2">HN897</strain>
    </source>
</reference>
<organism evidence="1 2">
    <name type="scientific">Vibrio astriarenae</name>
    <dbReference type="NCBI Taxonomy" id="1481923"/>
    <lineage>
        <taxon>Bacteria</taxon>
        <taxon>Pseudomonadati</taxon>
        <taxon>Pseudomonadota</taxon>
        <taxon>Gammaproteobacteria</taxon>
        <taxon>Vibrionales</taxon>
        <taxon>Vibrionaceae</taxon>
        <taxon>Vibrio</taxon>
    </lineage>
</organism>
<dbReference type="Proteomes" id="UP000464262">
    <property type="component" value="Chromosome 1"/>
</dbReference>
<gene>
    <name evidence="1" type="ORF">GT360_01435</name>
</gene>
<sequence length="486" mass="54481">MKSEPNFEMFHQALTSRVVVLDCIEKALKPAPGNIESLQSAYLQLREVVDALGDGDAENSYRRFLFSVSVFLLLAKWKQSIRSAAPDSQRFLTSAKLKVSEFDESLATEEDTLFVEFIDSISKISDIDELDSVCELFSRWDLPLLLFSRVKKMSVASSSSIHRKSSSREKINVAFLKFDIDGQPAKNFNYLKPGTSYDLTLEVRVSNWPADATNLLLTPVTIDARERQWLPTFNFEKPEGAEPFVLRDTGRAVLEVAHSFGSRPYEFLYAAEFTGSQQNEKVEIVGHRRLLLEGTDIDCNPISGFSHIDKHLIKLRNELRALHIHNESDLANVMTILGGLGNIYAQALKQGMFPEKTSERVFQDKVLELLSSRVEIGENLHSHLEAAGGITDLTYCDIPIELKVEHKRTLYPKDFAKYFDQTASYALALGKKVGVLAVLESSPKTEPLGSFEEDVAVFPHPNGSNNTLLIVIIIRGGFPKPSSYSR</sequence>
<evidence type="ECO:0000313" key="2">
    <source>
        <dbReference type="Proteomes" id="UP000464262"/>
    </source>
</evidence>
<accession>A0A7Z2T117</accession>
<dbReference type="KEGG" id="vas:GT360_01435"/>
<dbReference type="RefSeq" id="WP_164647180.1">
    <property type="nucleotide sequence ID" value="NZ_CP047475.1"/>
</dbReference>